<dbReference type="Proteomes" id="UP001501581">
    <property type="component" value="Unassembled WGS sequence"/>
</dbReference>
<proteinExistence type="predicted"/>
<feature type="signal peptide" evidence="3">
    <location>
        <begin position="1"/>
        <end position="17"/>
    </location>
</feature>
<dbReference type="Gene3D" id="2.130.10.10">
    <property type="entry name" value="YVTN repeat-like/Quinoprotein amine dehydrogenase"/>
    <property type="match status" value="1"/>
</dbReference>
<keyword evidence="2" id="KW-0812">Transmembrane</keyword>
<evidence type="ECO:0000313" key="4">
    <source>
        <dbReference type="EMBL" id="GAA1098309.1"/>
    </source>
</evidence>
<evidence type="ECO:0000256" key="3">
    <source>
        <dbReference type="SAM" id="SignalP"/>
    </source>
</evidence>
<keyword evidence="2" id="KW-1133">Transmembrane helix</keyword>
<feature type="chain" id="PRO_5046020686" description="WD40 repeat domain-containing protein" evidence="3">
    <location>
        <begin position="18"/>
        <end position="319"/>
    </location>
</feature>
<sequence>MLAAAALAVPFVLGALAAPAPVDADVAFAFADPEILESSGLVVGERYAVTVNDSGDEARIFTVDVATGETVGVTRWEGEARDVEALAPASENEVWVGDIGDNLEARDSVRVTRVPFGAGDRTVAGVGYDLTFPGGARDAEALLSDPVTGRLYVVSKHVLGGTIYAAPEVLDAERPNRLVEVGEAPGLITDAAFFPDGRHVVMRNYGQGILFAVDADGWRELGTFALPPQQQGEGIAVSPDGWIHLSSEGAEAEVLRIELPDDLATEVPRPTTDADADAPARSAADDTTLRPERDPWPWVLGSIFAVLAMVVLVRSLRPR</sequence>
<gene>
    <name evidence="4" type="ORF">GCM10009668_14610</name>
</gene>
<reference evidence="5" key="1">
    <citation type="journal article" date="2019" name="Int. J. Syst. Evol. Microbiol.">
        <title>The Global Catalogue of Microorganisms (GCM) 10K type strain sequencing project: providing services to taxonomists for standard genome sequencing and annotation.</title>
        <authorList>
            <consortium name="The Broad Institute Genomics Platform"/>
            <consortium name="The Broad Institute Genome Sequencing Center for Infectious Disease"/>
            <person name="Wu L."/>
            <person name="Ma J."/>
        </authorList>
    </citation>
    <scope>NUCLEOTIDE SEQUENCE [LARGE SCALE GENOMIC DNA]</scope>
    <source>
        <strain evidence="5">JCM 13008</strain>
    </source>
</reference>
<comment type="caution">
    <text evidence="4">The sequence shown here is derived from an EMBL/GenBank/DDBJ whole genome shotgun (WGS) entry which is preliminary data.</text>
</comment>
<dbReference type="SUPFAM" id="SSF50998">
    <property type="entry name" value="Quinoprotein alcohol dehydrogenase-like"/>
    <property type="match status" value="1"/>
</dbReference>
<dbReference type="EMBL" id="BAAALG010000006">
    <property type="protein sequence ID" value="GAA1098309.1"/>
    <property type="molecule type" value="Genomic_DNA"/>
</dbReference>
<accession>A0ABP4EC31</accession>
<keyword evidence="2" id="KW-0472">Membrane</keyword>
<name>A0ABP4EC31_9ACTN</name>
<protein>
    <recommendedName>
        <fullName evidence="6">WD40 repeat domain-containing protein</fullName>
    </recommendedName>
</protein>
<dbReference type="InterPro" id="IPR015943">
    <property type="entry name" value="WD40/YVTN_repeat-like_dom_sf"/>
</dbReference>
<evidence type="ECO:0008006" key="6">
    <source>
        <dbReference type="Google" id="ProtNLM"/>
    </source>
</evidence>
<evidence type="ECO:0000256" key="2">
    <source>
        <dbReference type="SAM" id="Phobius"/>
    </source>
</evidence>
<feature type="transmembrane region" description="Helical" evidence="2">
    <location>
        <begin position="296"/>
        <end position="316"/>
    </location>
</feature>
<evidence type="ECO:0000256" key="1">
    <source>
        <dbReference type="SAM" id="MobiDB-lite"/>
    </source>
</evidence>
<keyword evidence="5" id="KW-1185">Reference proteome</keyword>
<organism evidence="4 5">
    <name type="scientific">Nocardioides dubius</name>
    <dbReference type="NCBI Taxonomy" id="317019"/>
    <lineage>
        <taxon>Bacteria</taxon>
        <taxon>Bacillati</taxon>
        <taxon>Actinomycetota</taxon>
        <taxon>Actinomycetes</taxon>
        <taxon>Propionibacteriales</taxon>
        <taxon>Nocardioidaceae</taxon>
        <taxon>Nocardioides</taxon>
    </lineage>
</organism>
<dbReference type="InterPro" id="IPR011047">
    <property type="entry name" value="Quinoprotein_ADH-like_sf"/>
</dbReference>
<keyword evidence="3" id="KW-0732">Signal</keyword>
<evidence type="ECO:0000313" key="5">
    <source>
        <dbReference type="Proteomes" id="UP001501581"/>
    </source>
</evidence>
<feature type="region of interest" description="Disordered" evidence="1">
    <location>
        <begin position="262"/>
        <end position="291"/>
    </location>
</feature>
<feature type="compositionally biased region" description="Low complexity" evidence="1">
    <location>
        <begin position="268"/>
        <end position="282"/>
    </location>
</feature>